<dbReference type="PANTHER" id="PTHR10953">
    <property type="entry name" value="UBIQUITIN-ACTIVATING ENZYME E1"/>
    <property type="match status" value="1"/>
</dbReference>
<name>A0ABR2GSF6_9EUKA</name>
<comment type="similarity">
    <text evidence="4">Belongs to the ubiquitin-activating E1 family. UBA3 subfamily.</text>
</comment>
<comment type="function">
    <text evidence="4">Catalytic subunit of the dimeric E1 enzyme, which activates NEDD8.</text>
</comment>
<evidence type="ECO:0000313" key="6">
    <source>
        <dbReference type="EMBL" id="KAK8836880.1"/>
    </source>
</evidence>
<comment type="pathway">
    <text evidence="4">Protein modification; protein neddylation.</text>
</comment>
<evidence type="ECO:0000259" key="5">
    <source>
        <dbReference type="Pfam" id="PF00899"/>
    </source>
</evidence>
<protein>
    <recommendedName>
        <fullName evidence="4">NEDD8-activating enzyme E1 catalytic subunit</fullName>
        <ecNumber evidence="4">6.2.1.64</ecNumber>
    </recommendedName>
</protein>
<keyword evidence="4" id="KW-0436">Ligase</keyword>
<sequence>MFSPGFTSLIEEAGPFVGQYYDHDPKSSKDYLRDVRVLVIGAGGLGCEILKCLAFNGFKHIDIIDMDLIDISNLNRQFLFRQKDIGKYKSQVAAEYIKTRVRGRFGKIKYTDENGKEIEDDIEINYKTCKIQELPDEYYLKFHIVIGGLDNPDARLWMSQKLVEIAKRSNNELCIPFIDGGTTSWSGNIMVIFPNHNACMECIRKIFTEPSKYAFCSAATKPRKPEHCVIFGHGVVKDKLEKEEKIFDDDNDELMLEVVDLANAHAKEYGLPFTIDLRFARKVIKNTVPAIASTQAIVASICCTEALKLVSDCAPFLCNKVDPDIDNNPYNYVNFDGNSSYVGANFNAIKYNRIKNCSVCQDNFPKIKYNPDETVADFLKRLETDINFPNATSLIVGKQTIASTLLESNQINLSKKMGEFGIHVGDQIGGSSLVTNKEFKAILI</sequence>
<dbReference type="PANTHER" id="PTHR10953:SF6">
    <property type="entry name" value="NEDD8-ACTIVATING ENZYME E1 CATALYTIC SUBUNIT"/>
    <property type="match status" value="1"/>
</dbReference>
<evidence type="ECO:0000256" key="3">
    <source>
        <dbReference type="ARBA" id="ARBA00022840"/>
    </source>
</evidence>
<keyword evidence="7" id="KW-1185">Reference proteome</keyword>
<dbReference type="Gene3D" id="3.40.50.720">
    <property type="entry name" value="NAD(P)-binding Rossmann-like Domain"/>
    <property type="match status" value="1"/>
</dbReference>
<evidence type="ECO:0000256" key="4">
    <source>
        <dbReference type="RuleBase" id="RU368009"/>
    </source>
</evidence>
<comment type="catalytic activity">
    <reaction evidence="4">
        <text>ATP + [NEDD8 protein] + [E1 NEDD8-activating enzyme]-L-cysteine = AMP + diphosphate + [E1 NEDD8-activating enzyme]-S-[NEDD8 protein]-yl-L-cysteine.</text>
        <dbReference type="EC" id="6.2.1.64"/>
    </reaction>
</comment>
<dbReference type="Gene3D" id="1.10.10.520">
    <property type="entry name" value="Ubiquitin activating enzymes (Uba3). Chain: B, domain 2"/>
    <property type="match status" value="1"/>
</dbReference>
<dbReference type="InterPro" id="IPR023318">
    <property type="entry name" value="Ub_act_enz_dom_a_sf"/>
</dbReference>
<dbReference type="Proteomes" id="UP001470230">
    <property type="component" value="Unassembled WGS sequence"/>
</dbReference>
<dbReference type="InterPro" id="IPR045886">
    <property type="entry name" value="ThiF/MoeB/HesA"/>
</dbReference>
<keyword evidence="2 4" id="KW-0833">Ubl conjugation pathway</keyword>
<feature type="domain" description="THIF-type NAD/FAD binding fold" evidence="5">
    <location>
        <begin position="29"/>
        <end position="337"/>
    </location>
</feature>
<dbReference type="EC" id="6.2.1.64" evidence="4"/>
<accession>A0ABR2GSF6</accession>
<dbReference type="InterPro" id="IPR035985">
    <property type="entry name" value="Ubiquitin-activating_enz"/>
</dbReference>
<dbReference type="InterPro" id="IPR000594">
    <property type="entry name" value="ThiF_NAD_FAD-bd"/>
</dbReference>
<keyword evidence="3 4" id="KW-0067">ATP-binding</keyword>
<proteinExistence type="inferred from homology"/>
<evidence type="ECO:0000313" key="7">
    <source>
        <dbReference type="Proteomes" id="UP001470230"/>
    </source>
</evidence>
<dbReference type="Pfam" id="PF00899">
    <property type="entry name" value="ThiF"/>
    <property type="match status" value="1"/>
</dbReference>
<dbReference type="SUPFAM" id="SSF69572">
    <property type="entry name" value="Activating enzymes of the ubiquitin-like proteins"/>
    <property type="match status" value="1"/>
</dbReference>
<evidence type="ECO:0000256" key="2">
    <source>
        <dbReference type="ARBA" id="ARBA00022786"/>
    </source>
</evidence>
<gene>
    <name evidence="6" type="ORF">M9Y10_037406</name>
</gene>
<reference evidence="6 7" key="1">
    <citation type="submission" date="2024-04" db="EMBL/GenBank/DDBJ databases">
        <title>Tritrichomonas musculus Genome.</title>
        <authorList>
            <person name="Alves-Ferreira E."/>
            <person name="Grigg M."/>
            <person name="Lorenzi H."/>
            <person name="Galac M."/>
        </authorList>
    </citation>
    <scope>NUCLEOTIDE SEQUENCE [LARGE SCALE GENOMIC DNA]</scope>
    <source>
        <strain evidence="6 7">EAF2021</strain>
    </source>
</reference>
<keyword evidence="1 4" id="KW-0547">Nucleotide-binding</keyword>
<evidence type="ECO:0000256" key="1">
    <source>
        <dbReference type="ARBA" id="ARBA00022741"/>
    </source>
</evidence>
<organism evidence="6 7">
    <name type="scientific">Tritrichomonas musculus</name>
    <dbReference type="NCBI Taxonomy" id="1915356"/>
    <lineage>
        <taxon>Eukaryota</taxon>
        <taxon>Metamonada</taxon>
        <taxon>Parabasalia</taxon>
        <taxon>Tritrichomonadida</taxon>
        <taxon>Tritrichomonadidae</taxon>
        <taxon>Tritrichomonas</taxon>
    </lineage>
</organism>
<dbReference type="EMBL" id="JAPFFF010000063">
    <property type="protein sequence ID" value="KAK8836880.1"/>
    <property type="molecule type" value="Genomic_DNA"/>
</dbReference>
<comment type="caution">
    <text evidence="6">The sequence shown here is derived from an EMBL/GenBank/DDBJ whole genome shotgun (WGS) entry which is preliminary data.</text>
</comment>